<feature type="compositionally biased region" description="Basic and acidic residues" evidence="1">
    <location>
        <begin position="473"/>
        <end position="486"/>
    </location>
</feature>
<feature type="compositionally biased region" description="Basic and acidic residues" evidence="1">
    <location>
        <begin position="602"/>
        <end position="614"/>
    </location>
</feature>
<feature type="compositionally biased region" description="Polar residues" evidence="1">
    <location>
        <begin position="568"/>
        <end position="591"/>
    </location>
</feature>
<accession>A0AAV3Y1Z1</accession>
<feature type="compositionally biased region" description="Basic and acidic residues" evidence="1">
    <location>
        <begin position="418"/>
        <end position="427"/>
    </location>
</feature>
<protein>
    <submittedName>
        <fullName evidence="3">Inositol 1,4,5-trisphosphate receptor</fullName>
    </submittedName>
</protein>
<dbReference type="PROSITE" id="PS50104">
    <property type="entry name" value="TIR"/>
    <property type="match status" value="1"/>
</dbReference>
<feature type="compositionally biased region" description="Polar residues" evidence="1">
    <location>
        <begin position="302"/>
        <end position="315"/>
    </location>
</feature>
<dbReference type="Gene3D" id="3.40.50.10140">
    <property type="entry name" value="Toll/interleukin-1 receptor homology (TIR) domain"/>
    <property type="match status" value="1"/>
</dbReference>
<gene>
    <name evidence="3" type="ORF">PoB_000250400</name>
</gene>
<organism evidence="3 4">
    <name type="scientific">Plakobranchus ocellatus</name>
    <dbReference type="NCBI Taxonomy" id="259542"/>
    <lineage>
        <taxon>Eukaryota</taxon>
        <taxon>Metazoa</taxon>
        <taxon>Spiralia</taxon>
        <taxon>Lophotrochozoa</taxon>
        <taxon>Mollusca</taxon>
        <taxon>Gastropoda</taxon>
        <taxon>Heterobranchia</taxon>
        <taxon>Euthyneura</taxon>
        <taxon>Panpulmonata</taxon>
        <taxon>Sacoglossa</taxon>
        <taxon>Placobranchoidea</taxon>
        <taxon>Plakobranchidae</taxon>
        <taxon>Plakobranchus</taxon>
    </lineage>
</organism>
<proteinExistence type="predicted"/>
<evidence type="ECO:0000259" key="2">
    <source>
        <dbReference type="PROSITE" id="PS50104"/>
    </source>
</evidence>
<evidence type="ECO:0000313" key="4">
    <source>
        <dbReference type="Proteomes" id="UP000735302"/>
    </source>
</evidence>
<feature type="region of interest" description="Disordered" evidence="1">
    <location>
        <begin position="542"/>
        <end position="666"/>
    </location>
</feature>
<dbReference type="InterPro" id="IPR000157">
    <property type="entry name" value="TIR_dom"/>
</dbReference>
<dbReference type="AlphaFoldDB" id="A0AAV3Y1Z1"/>
<feature type="region of interest" description="Disordered" evidence="1">
    <location>
        <begin position="1"/>
        <end position="80"/>
    </location>
</feature>
<dbReference type="Proteomes" id="UP000735302">
    <property type="component" value="Unassembled WGS sequence"/>
</dbReference>
<sequence>MGNRLDTDVTPSPSPHGVLQTTIRFRRSQSESFDTSIRGYRPRRAPPSMAGGGRDDRQTVDMQSSLDLQDQARHDVTQHSESVLYDRGQGVWLGASHDERERSERLIPDNIPQERPNLNQQGQHRQQDSITSKQSGNNRFHRSNTAPPLVAVVQPIVKPVEGSEKADEDTLCPEDPKIQTEIQSHSLLKSDGIVDAWKTAETETEEMSSYLQLTEKVNHEHENLLQYNTIPQPDCRSRCNETTVDTVLQNQQNPSINELFGRESLELSLDLSSENNRSENGQGDPSQVRTESTGCSFGGSGDTSPESLTSMTNHAGATNSFGCEALKSSTHDAGSNPDSWQAPAAPAHSATGNFANCNRVASSRGEHSHNDREISDCLEKLNVSSNKPSMQSNSSGAQNIVKHLDCAAPHSFGGGTGVDKKSSRDADTGSFQPENLPNHPGQPSSSWESPNQQSGSEAAEGLSHCDAGACMTESRDESQDAEHMAERSSYSQSLTFKSYKSDSLPLPTHDSWDSSELTPSLPTYRESTDFELSARHETHLQHENTPIPAHRGCAPPGAFELTTRDRGSSSVGEQALSPTASKTGHSNQGKNTDGKMNASNYDSRDSSLDQEEHTRAKRQCSNDGARKDGGERKTDKNLSEVNKGKEGRGAKRKQLLPSPPVPDWSKSANEILCIDGKEGRGAKRKQLLPSPPVPDWSKSANEILCIDDHPVKGKRYFSAYLCVALNDLERFGCEFHAKLEYWGYRIFLPVRDLLARGNHFDNICWALKERCNEKIIIILSKNFENSDECRFITHYARALDPDSRKRNLIPVSIEPDSPIPNVLVGINIIKERHDTKRGWLKKRLAEAIAA</sequence>
<feature type="region of interest" description="Disordered" evidence="1">
    <location>
        <begin position="411"/>
        <end position="492"/>
    </location>
</feature>
<feature type="region of interest" description="Disordered" evidence="1">
    <location>
        <begin position="272"/>
        <end position="315"/>
    </location>
</feature>
<feature type="domain" description="TIR" evidence="2">
    <location>
        <begin position="715"/>
        <end position="848"/>
    </location>
</feature>
<feature type="compositionally biased region" description="Basic and acidic residues" evidence="1">
    <location>
        <begin position="96"/>
        <end position="107"/>
    </location>
</feature>
<reference evidence="3 4" key="1">
    <citation type="journal article" date="2021" name="Elife">
        <title>Chloroplast acquisition without the gene transfer in kleptoplastic sea slugs, Plakobranchus ocellatus.</title>
        <authorList>
            <person name="Maeda T."/>
            <person name="Takahashi S."/>
            <person name="Yoshida T."/>
            <person name="Shimamura S."/>
            <person name="Takaki Y."/>
            <person name="Nagai Y."/>
            <person name="Toyoda A."/>
            <person name="Suzuki Y."/>
            <person name="Arimoto A."/>
            <person name="Ishii H."/>
            <person name="Satoh N."/>
            <person name="Nishiyama T."/>
            <person name="Hasebe M."/>
            <person name="Maruyama T."/>
            <person name="Minagawa J."/>
            <person name="Obokata J."/>
            <person name="Shigenobu S."/>
        </authorList>
    </citation>
    <scope>NUCLEOTIDE SEQUENCE [LARGE SCALE GENOMIC DNA]</scope>
</reference>
<feature type="region of interest" description="Disordered" evidence="1">
    <location>
        <begin position="96"/>
        <end position="147"/>
    </location>
</feature>
<keyword evidence="3" id="KW-0675">Receptor</keyword>
<keyword evidence="4" id="KW-1185">Reference proteome</keyword>
<dbReference type="SUPFAM" id="SSF52200">
    <property type="entry name" value="Toll/Interleukin receptor TIR domain"/>
    <property type="match status" value="1"/>
</dbReference>
<feature type="compositionally biased region" description="Basic and acidic residues" evidence="1">
    <location>
        <begin position="624"/>
        <end position="649"/>
    </location>
</feature>
<comment type="caution">
    <text evidence="3">The sequence shown here is derived from an EMBL/GenBank/DDBJ whole genome shotgun (WGS) entry which is preliminary data.</text>
</comment>
<feature type="region of interest" description="Disordered" evidence="1">
    <location>
        <begin position="328"/>
        <end position="350"/>
    </location>
</feature>
<feature type="compositionally biased region" description="Polar residues" evidence="1">
    <location>
        <begin position="429"/>
        <end position="456"/>
    </location>
</feature>
<dbReference type="InterPro" id="IPR035897">
    <property type="entry name" value="Toll_tir_struct_dom_sf"/>
</dbReference>
<feature type="compositionally biased region" description="Polar residues" evidence="1">
    <location>
        <begin position="328"/>
        <end position="339"/>
    </location>
</feature>
<dbReference type="EMBL" id="BLXT01000311">
    <property type="protein sequence ID" value="GFN75998.1"/>
    <property type="molecule type" value="Genomic_DNA"/>
</dbReference>
<evidence type="ECO:0000313" key="3">
    <source>
        <dbReference type="EMBL" id="GFN75998.1"/>
    </source>
</evidence>
<feature type="compositionally biased region" description="Polar residues" evidence="1">
    <location>
        <begin position="281"/>
        <end position="295"/>
    </location>
</feature>
<dbReference type="GO" id="GO:0007165">
    <property type="term" value="P:signal transduction"/>
    <property type="evidence" value="ECO:0007669"/>
    <property type="project" value="InterPro"/>
</dbReference>
<feature type="compositionally biased region" description="Polar residues" evidence="1">
    <location>
        <begin position="116"/>
        <end position="146"/>
    </location>
</feature>
<dbReference type="Pfam" id="PF13676">
    <property type="entry name" value="TIR_2"/>
    <property type="match status" value="1"/>
</dbReference>
<name>A0AAV3Y1Z1_9GAST</name>
<evidence type="ECO:0000256" key="1">
    <source>
        <dbReference type="SAM" id="MobiDB-lite"/>
    </source>
</evidence>